<dbReference type="Gene3D" id="3.90.180.10">
    <property type="entry name" value="Medium-chain alcohol dehydrogenases, catalytic domain"/>
    <property type="match status" value="1"/>
</dbReference>
<feature type="domain" description="Enoyl reductase (ER)" evidence="5">
    <location>
        <begin position="49"/>
        <end position="345"/>
    </location>
</feature>
<dbReference type="FunFam" id="3.90.180.10:FF:000049">
    <property type="entry name" value="NADPH-dependent oxidoreductase 2-alkenal reductase"/>
    <property type="match status" value="1"/>
</dbReference>
<organism evidence="6">
    <name type="scientific">Opuntia streptacantha</name>
    <name type="common">Prickly pear cactus</name>
    <name type="synonym">Opuntia cardona</name>
    <dbReference type="NCBI Taxonomy" id="393608"/>
    <lineage>
        <taxon>Eukaryota</taxon>
        <taxon>Viridiplantae</taxon>
        <taxon>Streptophyta</taxon>
        <taxon>Embryophyta</taxon>
        <taxon>Tracheophyta</taxon>
        <taxon>Spermatophyta</taxon>
        <taxon>Magnoliopsida</taxon>
        <taxon>eudicotyledons</taxon>
        <taxon>Gunneridae</taxon>
        <taxon>Pentapetalae</taxon>
        <taxon>Caryophyllales</taxon>
        <taxon>Cactineae</taxon>
        <taxon>Cactaceae</taxon>
        <taxon>Opuntioideae</taxon>
        <taxon>Opuntia</taxon>
    </lineage>
</organism>
<comment type="subunit">
    <text evidence="2">Homodimer.</text>
</comment>
<dbReference type="InterPro" id="IPR020843">
    <property type="entry name" value="ER"/>
</dbReference>
<dbReference type="InterPro" id="IPR036291">
    <property type="entry name" value="NAD(P)-bd_dom_sf"/>
</dbReference>
<proteinExistence type="inferred from homology"/>
<evidence type="ECO:0000313" key="6">
    <source>
        <dbReference type="EMBL" id="MBA4655674.1"/>
    </source>
</evidence>
<dbReference type="AlphaFoldDB" id="A0A7C8ZZZ5"/>
<dbReference type="SMART" id="SM00829">
    <property type="entry name" value="PKS_ER"/>
    <property type="match status" value="1"/>
</dbReference>
<evidence type="ECO:0000256" key="2">
    <source>
        <dbReference type="ARBA" id="ARBA00011738"/>
    </source>
</evidence>
<accession>A0A7C8ZZZ5</accession>
<dbReference type="Pfam" id="PF16884">
    <property type="entry name" value="ADH_N_2"/>
    <property type="match status" value="1"/>
</dbReference>
<dbReference type="GO" id="GO:0006979">
    <property type="term" value="P:response to oxidative stress"/>
    <property type="evidence" value="ECO:0007669"/>
    <property type="project" value="UniProtKB-ARBA"/>
</dbReference>
<dbReference type="FunFam" id="3.40.50.720:FF:000121">
    <property type="entry name" value="Prostaglandin reductase 2"/>
    <property type="match status" value="1"/>
</dbReference>
<dbReference type="PANTHER" id="PTHR43205">
    <property type="entry name" value="PROSTAGLANDIN REDUCTASE"/>
    <property type="match status" value="1"/>
</dbReference>
<evidence type="ECO:0000259" key="5">
    <source>
        <dbReference type="SMART" id="SM00829"/>
    </source>
</evidence>
<dbReference type="InterPro" id="IPR011032">
    <property type="entry name" value="GroES-like_sf"/>
</dbReference>
<dbReference type="InterPro" id="IPR045010">
    <property type="entry name" value="MDR_fam"/>
</dbReference>
<keyword evidence="4 6" id="KW-0560">Oxidoreductase</keyword>
<comment type="similarity">
    <text evidence="1">Belongs to the NADP-dependent oxidoreductase L4BD family.</text>
</comment>
<dbReference type="InterPro" id="IPR013149">
    <property type="entry name" value="ADH-like_C"/>
</dbReference>
<evidence type="ECO:0000256" key="1">
    <source>
        <dbReference type="ARBA" id="ARBA00010460"/>
    </source>
</evidence>
<evidence type="ECO:0000256" key="4">
    <source>
        <dbReference type="ARBA" id="ARBA00023002"/>
    </source>
</evidence>
<name>A0A7C8ZZZ5_OPUST</name>
<dbReference type="InterPro" id="IPR041694">
    <property type="entry name" value="ADH_N_2"/>
</dbReference>
<reference evidence="6" key="2">
    <citation type="submission" date="2020-07" db="EMBL/GenBank/DDBJ databases">
        <authorList>
            <person name="Vera ALvarez R."/>
            <person name="Arias-Moreno D.M."/>
            <person name="Jimenez-Jacinto V."/>
            <person name="Jimenez-Bremont J.F."/>
            <person name="Swaminathan K."/>
            <person name="Moose S.P."/>
            <person name="Guerrero-Gonzalez M.L."/>
            <person name="Marino-Ramirez L."/>
            <person name="Landsman D."/>
            <person name="Rodriguez-Kessler M."/>
            <person name="Delgado-Sanchez P."/>
        </authorList>
    </citation>
    <scope>NUCLEOTIDE SEQUENCE</scope>
    <source>
        <tissue evidence="6">Cladode</tissue>
    </source>
</reference>
<dbReference type="Pfam" id="PF00107">
    <property type="entry name" value="ADH_zinc_N"/>
    <property type="match status" value="1"/>
</dbReference>
<keyword evidence="3" id="KW-0521">NADP</keyword>
<dbReference type="CDD" id="cd08295">
    <property type="entry name" value="double_bond_reductase_like"/>
    <property type="match status" value="1"/>
</dbReference>
<protein>
    <submittedName>
        <fullName evidence="6">2-alkenal reductase (NAD(P)(+))</fullName>
        <ecNumber evidence="6">1.3.1.74</ecNumber>
    </submittedName>
</protein>
<dbReference type="EC" id="1.3.1.74" evidence="6"/>
<dbReference type="EMBL" id="GISG01188649">
    <property type="protein sequence ID" value="MBA4655674.1"/>
    <property type="molecule type" value="Transcribed_RNA"/>
</dbReference>
<dbReference type="PANTHER" id="PTHR43205:SF7">
    <property type="entry name" value="PROSTAGLANDIN REDUCTASE 1"/>
    <property type="match status" value="1"/>
</dbReference>
<dbReference type="SUPFAM" id="SSF50129">
    <property type="entry name" value="GroES-like"/>
    <property type="match status" value="1"/>
</dbReference>
<dbReference type="Gene3D" id="3.40.50.720">
    <property type="entry name" value="NAD(P)-binding Rossmann-like Domain"/>
    <property type="match status" value="1"/>
</dbReference>
<dbReference type="GO" id="GO:0032440">
    <property type="term" value="F:2-alkenal reductase [NAD(P)H] activity"/>
    <property type="evidence" value="ECO:0007669"/>
    <property type="project" value="UniProtKB-EC"/>
</dbReference>
<dbReference type="SUPFAM" id="SSF51735">
    <property type="entry name" value="NAD(P)-binding Rossmann-fold domains"/>
    <property type="match status" value="1"/>
</dbReference>
<sequence>MAMAMVGEEVSNKQVVLKTYVTGFPKDTDMEVVTTKITLRVPESSNDGILLKNLYLSCDPYMRNRMTKPDRPSYVDSFNPGKPIIGYGVSKVLDSRNPNFQTGDLVWGMTGWEEYSLITSPQLFFKIEHTDVPLSYYTGILGMPGMTAYAGFYEVGAPQKGERVFVSAASGAVGQLVGQLAKLTDCYVVGSAGSKEKVDLLKNKFGFDEAFNYKEEEDFDAALRRCFPEGIDIYFENVGGKMLDAVLLNMRLHGRIPVCGMISQYNLQQSEGVHNLFCLISKRIRMEGFLVFDFYHLYPKYLDWILPHIKDGKVTYVEDIAEGLESAPSALIGLFSGRNVGKQLVVIARE</sequence>
<reference evidence="6" key="1">
    <citation type="journal article" date="2013" name="J. Plant Res.">
        <title>Effect of fungi and light on seed germination of three Opuntia species from semiarid lands of central Mexico.</title>
        <authorList>
            <person name="Delgado-Sanchez P."/>
            <person name="Jimenez-Bremont J.F."/>
            <person name="Guerrero-Gonzalez Mde L."/>
            <person name="Flores J."/>
        </authorList>
    </citation>
    <scope>NUCLEOTIDE SEQUENCE</scope>
    <source>
        <tissue evidence="6">Cladode</tissue>
    </source>
</reference>
<evidence type="ECO:0000256" key="3">
    <source>
        <dbReference type="ARBA" id="ARBA00022857"/>
    </source>
</evidence>